<evidence type="ECO:0000313" key="3">
    <source>
        <dbReference type="Proteomes" id="UP000008641"/>
    </source>
</evidence>
<dbReference type="Proteomes" id="UP000008641">
    <property type="component" value="Chromosome"/>
</dbReference>
<name>F0NXW1_WEEVC</name>
<reference evidence="3" key="2">
    <citation type="journal article" date="2011" name="Stand. Genomic Sci.">
        <title>Complete genome sequence of Weeksella virosa type strain (9751T).</title>
        <authorList>
            <person name="Lang E."/>
            <person name="Teshima H."/>
            <person name="Lucas S."/>
            <person name="Lapidus A."/>
            <person name="Hammon N."/>
            <person name="Deshpande S."/>
            <person name="Nolan M."/>
            <person name="Cheng J."/>
            <person name="Pitluck S."/>
            <person name="Liolios K."/>
            <person name="Pagani I."/>
            <person name="Mikhailova N."/>
            <person name="Ivanova N."/>
            <person name="Mavromatis K."/>
            <person name="Pati A."/>
            <person name="Tapia R."/>
            <person name="Han C."/>
            <person name="Goodwin L."/>
            <person name="Chen A."/>
            <person name="Palaniappan K."/>
            <person name="Land M."/>
            <person name="Hauser L."/>
            <person name="Chang Y."/>
            <person name="Jeffries C."/>
            <person name="Brambilla E."/>
            <person name="Kopitz M."/>
            <person name="Rohde M."/>
            <person name="Goker M."/>
            <person name="Tindall B."/>
            <person name="Detter J."/>
            <person name="Woyke T."/>
            <person name="Bristow J."/>
            <person name="Eisen J."/>
            <person name="Markowitz V."/>
            <person name="Hugenholtz P."/>
            <person name="Klenk H."/>
            <person name="Kyrpides N."/>
        </authorList>
    </citation>
    <scope>NUCLEOTIDE SEQUENCE [LARGE SCALE GENOMIC DNA]</scope>
    <source>
        <strain evidence="3">ATCC 43766 / DSM 16922 / JCM 21250 / NBRC 16016 / NCTC 11634 / CL345/78</strain>
    </source>
</reference>
<proteinExistence type="predicted"/>
<keyword evidence="1" id="KW-0732">Signal</keyword>
<accession>F0NXW1</accession>
<keyword evidence="3" id="KW-1185">Reference proteome</keyword>
<evidence type="ECO:0000256" key="1">
    <source>
        <dbReference type="SAM" id="SignalP"/>
    </source>
</evidence>
<dbReference type="EMBL" id="CP002455">
    <property type="protein sequence ID" value="ADX68029.1"/>
    <property type="molecule type" value="Genomic_DNA"/>
</dbReference>
<dbReference type="KEGG" id="wvi:Weevi_1325"/>
<dbReference type="HOGENOM" id="CLU_2412423_0_0_10"/>
<feature type="chain" id="PRO_5003253593" evidence="1">
    <location>
        <begin position="32"/>
        <end position="92"/>
    </location>
</feature>
<gene>
    <name evidence="2" type="ordered locus">Weevi_1325</name>
</gene>
<feature type="signal peptide" evidence="1">
    <location>
        <begin position="1"/>
        <end position="31"/>
    </location>
</feature>
<reference evidence="2 3" key="1">
    <citation type="journal article" date="2011" name="Stand. Genomic Sci.">
        <title>Complete genome sequence of Weeksella virosa type strain (9751).</title>
        <authorList>
            <person name="Lang E."/>
            <person name="Teshima H."/>
            <person name="Lucas S."/>
            <person name="Lapidus A."/>
            <person name="Hammon N."/>
            <person name="Deshpande S."/>
            <person name="Nolan M."/>
            <person name="Cheng J.F."/>
            <person name="Pitluck S."/>
            <person name="Liolios K."/>
            <person name="Pagani I."/>
            <person name="Mikhailova N."/>
            <person name="Ivanova N."/>
            <person name="Mavromatis K."/>
            <person name="Pati A."/>
            <person name="Tapia R."/>
            <person name="Han C."/>
            <person name="Goodwin L."/>
            <person name="Chen A."/>
            <person name="Palaniappan K."/>
            <person name="Land M."/>
            <person name="Hauser L."/>
            <person name="Chang Y.J."/>
            <person name="Jeffries C.D."/>
            <person name="Brambilla E.M."/>
            <person name="Kopitz M."/>
            <person name="Rohde M."/>
            <person name="Goker M."/>
            <person name="Tindall B.J."/>
            <person name="Detter J.C."/>
            <person name="Woyke T."/>
            <person name="Bristow J."/>
            <person name="Eisen J.A."/>
            <person name="Markowitz V."/>
            <person name="Hugenholtz P."/>
            <person name="Klenk H.P."/>
            <person name="Kyrpides N.C."/>
        </authorList>
    </citation>
    <scope>NUCLEOTIDE SEQUENCE [LARGE SCALE GENOMIC DNA]</scope>
    <source>
        <strain evidence="3">ATCC 43766 / DSM 16922 / JCM 21250 / NBRC 16016 / NCTC 11634 / CL345/78</strain>
    </source>
</reference>
<organism evidence="2 3">
    <name type="scientific">Weeksella virosa (strain ATCC 43766 / DSM 16922 / JCM 21250 / CCUG 30538 / CDC 9751 / IAM 14551 / NBRC 16016 / NCTC 11634 / CL345/78)</name>
    <dbReference type="NCBI Taxonomy" id="865938"/>
    <lineage>
        <taxon>Bacteria</taxon>
        <taxon>Pseudomonadati</taxon>
        <taxon>Bacteroidota</taxon>
        <taxon>Flavobacteriia</taxon>
        <taxon>Flavobacteriales</taxon>
        <taxon>Weeksellaceae</taxon>
        <taxon>Weeksella</taxon>
    </lineage>
</organism>
<protein>
    <submittedName>
        <fullName evidence="2">Uncharacterized protein</fullName>
    </submittedName>
</protein>
<sequence>MVKLTTILKLKKMMKILFASAFALIGTFAMANDTKTKTTEEKGEDKKVEVVAPCSSWITVNSCGTYYLCADNYETTGDVLDAIDYFDEAKGC</sequence>
<dbReference type="AlphaFoldDB" id="F0NXW1"/>
<dbReference type="STRING" id="865938.Weevi_1325"/>
<evidence type="ECO:0000313" key="2">
    <source>
        <dbReference type="EMBL" id="ADX68029.1"/>
    </source>
</evidence>